<dbReference type="WBParaSite" id="Hba_10040">
    <property type="protein sequence ID" value="Hba_10040"/>
    <property type="gene ID" value="Hba_10040"/>
</dbReference>
<dbReference type="AlphaFoldDB" id="A0A1I7WXW1"/>
<feature type="compositionally biased region" description="Low complexity" evidence="1">
    <location>
        <begin position="129"/>
        <end position="146"/>
    </location>
</feature>
<accession>A0A1I7WXW1</accession>
<evidence type="ECO:0000313" key="2">
    <source>
        <dbReference type="Proteomes" id="UP000095283"/>
    </source>
</evidence>
<reference evidence="3" key="1">
    <citation type="submission" date="2016-11" db="UniProtKB">
        <authorList>
            <consortium name="WormBaseParasite"/>
        </authorList>
    </citation>
    <scope>IDENTIFICATION</scope>
</reference>
<evidence type="ECO:0000313" key="3">
    <source>
        <dbReference type="WBParaSite" id="Hba_10040"/>
    </source>
</evidence>
<organism evidence="2 3">
    <name type="scientific">Heterorhabditis bacteriophora</name>
    <name type="common">Entomopathogenic nematode worm</name>
    <dbReference type="NCBI Taxonomy" id="37862"/>
    <lineage>
        <taxon>Eukaryota</taxon>
        <taxon>Metazoa</taxon>
        <taxon>Ecdysozoa</taxon>
        <taxon>Nematoda</taxon>
        <taxon>Chromadorea</taxon>
        <taxon>Rhabditida</taxon>
        <taxon>Rhabditina</taxon>
        <taxon>Rhabditomorpha</taxon>
        <taxon>Strongyloidea</taxon>
        <taxon>Heterorhabditidae</taxon>
        <taxon>Heterorhabditis</taxon>
    </lineage>
</organism>
<feature type="compositionally biased region" description="Basic and acidic residues" evidence="1">
    <location>
        <begin position="164"/>
        <end position="181"/>
    </location>
</feature>
<feature type="compositionally biased region" description="Basic and acidic residues" evidence="1">
    <location>
        <begin position="194"/>
        <end position="206"/>
    </location>
</feature>
<dbReference type="Proteomes" id="UP000095283">
    <property type="component" value="Unplaced"/>
</dbReference>
<proteinExistence type="predicted"/>
<feature type="region of interest" description="Disordered" evidence="1">
    <location>
        <begin position="121"/>
        <end position="206"/>
    </location>
</feature>
<sequence>MALFVPKLDWSDVHFVSKNGKISHSTIFEYLNTLLETKKNYPSITVNMIYSLPPFPPFHPHFQPPPNIPPLPHVLPPRVTTNSASINVSLTSWYGVDQIADDRMIDLLILLMTGHGENPVASHQSNQIHYTSSHHSSATSYSGSHGLAQSHANNQMNVSGHYRSKQDHGGTHERDRDRPRSEAQNQMHSHSQHIKKEVKENDLTKEEDRKVVAKQVKRERLSTELISSVDETPAKKVKEDKQDVEEWRKYYDEELAKKKRIELNLDVDPEMRDLVALSLTLENKLVAELINVKTAAALVAVQENEVRLCNGKIVSLENQRLDLESRQSRFMTPLQLNMPDLKP</sequence>
<evidence type="ECO:0000256" key="1">
    <source>
        <dbReference type="SAM" id="MobiDB-lite"/>
    </source>
</evidence>
<protein>
    <submittedName>
        <fullName evidence="3">UBC core domain-containing protein</fullName>
    </submittedName>
</protein>
<name>A0A1I7WXW1_HETBA</name>
<keyword evidence="2" id="KW-1185">Reference proteome</keyword>